<evidence type="ECO:0000313" key="3">
    <source>
        <dbReference type="Proteomes" id="UP000530412"/>
    </source>
</evidence>
<comment type="caution">
    <text evidence="2">The sequence shown here is derived from an EMBL/GenBank/DDBJ whole genome shotgun (WGS) entry which is preliminary data.</text>
</comment>
<gene>
    <name evidence="2" type="ORF">FHS33_000609</name>
</gene>
<dbReference type="AlphaFoldDB" id="A0AA40S9Q8"/>
<name>A0AA40S9Q8_9ACTN</name>
<feature type="region of interest" description="Disordered" evidence="1">
    <location>
        <begin position="1"/>
        <end position="29"/>
    </location>
</feature>
<dbReference type="EMBL" id="JACJIE010000001">
    <property type="protein sequence ID" value="MBA8942220.1"/>
    <property type="molecule type" value="Genomic_DNA"/>
</dbReference>
<protein>
    <submittedName>
        <fullName evidence="2">Uncharacterized protein</fullName>
    </submittedName>
</protein>
<evidence type="ECO:0000313" key="2">
    <source>
        <dbReference type="EMBL" id="MBA8942220.1"/>
    </source>
</evidence>
<reference evidence="2 3" key="1">
    <citation type="submission" date="2020-08" db="EMBL/GenBank/DDBJ databases">
        <title>Genomic Encyclopedia of Type Strains, Phase III (KMG-III): the genomes of soil and plant-associated and newly described type strains.</title>
        <authorList>
            <person name="Whitman W."/>
        </authorList>
    </citation>
    <scope>NUCLEOTIDE SEQUENCE [LARGE SCALE GENOMIC DNA]</scope>
    <source>
        <strain evidence="2 3">CECT 3271</strain>
    </source>
</reference>
<dbReference type="Proteomes" id="UP000530412">
    <property type="component" value="Unassembled WGS sequence"/>
</dbReference>
<organism evidence="2 3">
    <name type="scientific">Streptomyces calvus</name>
    <dbReference type="NCBI Taxonomy" id="67282"/>
    <lineage>
        <taxon>Bacteria</taxon>
        <taxon>Bacillati</taxon>
        <taxon>Actinomycetota</taxon>
        <taxon>Actinomycetes</taxon>
        <taxon>Kitasatosporales</taxon>
        <taxon>Streptomycetaceae</taxon>
        <taxon>Streptomyces</taxon>
    </lineage>
</organism>
<evidence type="ECO:0000256" key="1">
    <source>
        <dbReference type="SAM" id="MobiDB-lite"/>
    </source>
</evidence>
<proteinExistence type="predicted"/>
<sequence length="104" mass="11198">MERYADGRGLLDDALPHRVGNHGDGHDVLSRDRARPEISRADTALSRRRCRAGCRYRREGVPVWVAGLEADVPTPGVPPEPRAAVPADAAAVREAVAGVLSLRP</sequence>
<accession>A0AA40S9Q8</accession>